<dbReference type="InterPro" id="IPR011009">
    <property type="entry name" value="Kinase-like_dom_sf"/>
</dbReference>
<dbReference type="Pfam" id="PF01636">
    <property type="entry name" value="APH"/>
    <property type="match status" value="1"/>
</dbReference>
<feature type="domain" description="Aminoglycoside phosphotransferase" evidence="1">
    <location>
        <begin position="45"/>
        <end position="294"/>
    </location>
</feature>
<evidence type="ECO:0000259" key="1">
    <source>
        <dbReference type="Pfam" id="PF01636"/>
    </source>
</evidence>
<dbReference type="PANTHER" id="PTHR47829:SF1">
    <property type="entry name" value="HAD FAMILY PHOSPHATASE"/>
    <property type="match status" value="1"/>
</dbReference>
<protein>
    <submittedName>
        <fullName evidence="2">Acyl-CoA dehydrogenase family member 10</fullName>
    </submittedName>
</protein>
<name>A0A1U7LKZ5_NEOID</name>
<dbReference type="OrthoDB" id="191037at2759"/>
<dbReference type="PROSITE" id="PS00108">
    <property type="entry name" value="PROTEIN_KINASE_ST"/>
    <property type="match status" value="1"/>
</dbReference>
<sequence length="380" mass="42334">MSSNCSTLAGIGPVRHPIDEAKLTAYLKQTVPSIALPVKLLQRKFTYGQSNPTYYLRDANTKSYVLRKKPPGTLLSKTAHAVEREYKILKALQPTNVPTPKVYSLCEDSNVIGTPFYVRNLASIKVHIEIMEFLNGRVFADPLLTGLPREERRQCWNSAIKTLVALHSLDPVSIGLLNYGKASEFYPRQLKTLTAISTVQAAVKDQDTGRPVGEIPCFKQMASWFLRNLPEERSTVIHGDFKIDNLVFHPTESIVIGILDWELSSIGHPLSDLSNLCQPYVLHRAIGGFAGAYLDGVPQLDEVLELYTRLSCWDPRPLWTFGTAFAHLRLAVICQGIAARVARKQASGAKAAVYRKAFPTLGESGWHMIMNGQMAYKPRI</sequence>
<dbReference type="PANTHER" id="PTHR47829">
    <property type="entry name" value="HYDROLASE, PUTATIVE (AFU_ORTHOLOGUE AFUA_1G12880)-RELATED"/>
    <property type="match status" value="1"/>
</dbReference>
<dbReference type="InterPro" id="IPR041726">
    <property type="entry name" value="ACAD10_11_N"/>
</dbReference>
<dbReference type="GO" id="GO:0004672">
    <property type="term" value="F:protein kinase activity"/>
    <property type="evidence" value="ECO:0007669"/>
    <property type="project" value="InterPro"/>
</dbReference>
<dbReference type="Proteomes" id="UP000186594">
    <property type="component" value="Unassembled WGS sequence"/>
</dbReference>
<keyword evidence="3" id="KW-1185">Reference proteome</keyword>
<evidence type="ECO:0000313" key="3">
    <source>
        <dbReference type="Proteomes" id="UP000186594"/>
    </source>
</evidence>
<dbReference type="Gene3D" id="3.90.1200.10">
    <property type="match status" value="1"/>
</dbReference>
<dbReference type="InterPro" id="IPR008271">
    <property type="entry name" value="Ser/Thr_kinase_AS"/>
</dbReference>
<proteinExistence type="predicted"/>
<dbReference type="EMBL" id="LXFE01001897">
    <property type="protein sequence ID" value="OLL23308.1"/>
    <property type="molecule type" value="Genomic_DNA"/>
</dbReference>
<reference evidence="2 3" key="1">
    <citation type="submission" date="2016-04" db="EMBL/GenBank/DDBJ databases">
        <title>Evolutionary innovation and constraint leading to complex multicellularity in the Ascomycota.</title>
        <authorList>
            <person name="Cisse O."/>
            <person name="Nguyen A."/>
            <person name="Hewitt D.A."/>
            <person name="Jedd G."/>
            <person name="Stajich J.E."/>
        </authorList>
    </citation>
    <scope>NUCLEOTIDE SEQUENCE [LARGE SCALE GENOMIC DNA]</scope>
    <source>
        <strain evidence="2 3">DAH-3</strain>
    </source>
</reference>
<evidence type="ECO:0000313" key="2">
    <source>
        <dbReference type="EMBL" id="OLL23308.1"/>
    </source>
</evidence>
<organism evidence="2 3">
    <name type="scientific">Neolecta irregularis (strain DAH-3)</name>
    <dbReference type="NCBI Taxonomy" id="1198029"/>
    <lineage>
        <taxon>Eukaryota</taxon>
        <taxon>Fungi</taxon>
        <taxon>Dikarya</taxon>
        <taxon>Ascomycota</taxon>
        <taxon>Taphrinomycotina</taxon>
        <taxon>Neolectales</taxon>
        <taxon>Neolectaceae</taxon>
        <taxon>Neolecta</taxon>
    </lineage>
</organism>
<dbReference type="Gene3D" id="3.30.200.20">
    <property type="entry name" value="Phosphorylase Kinase, domain 1"/>
    <property type="match status" value="1"/>
</dbReference>
<dbReference type="SUPFAM" id="SSF56112">
    <property type="entry name" value="Protein kinase-like (PK-like)"/>
    <property type="match status" value="1"/>
</dbReference>
<dbReference type="InterPro" id="IPR052898">
    <property type="entry name" value="ACAD10-like"/>
</dbReference>
<accession>A0A1U7LKZ5</accession>
<comment type="caution">
    <text evidence="2">The sequence shown here is derived from an EMBL/GenBank/DDBJ whole genome shotgun (WGS) entry which is preliminary data.</text>
</comment>
<gene>
    <name evidence="2" type="ORF">NEOLI_003993</name>
</gene>
<dbReference type="STRING" id="1198029.A0A1U7LKZ5"/>
<dbReference type="CDD" id="cd05154">
    <property type="entry name" value="ACAD10_11_N-like"/>
    <property type="match status" value="1"/>
</dbReference>
<dbReference type="InterPro" id="IPR002575">
    <property type="entry name" value="Aminoglycoside_PTrfase"/>
</dbReference>
<dbReference type="OMA" id="RAFYVME"/>
<dbReference type="AlphaFoldDB" id="A0A1U7LKZ5"/>